<gene>
    <name evidence="8" type="ORF">DJ018_17865</name>
</gene>
<keyword evidence="2 6" id="KW-0812">Transmembrane</keyword>
<reference evidence="9" key="1">
    <citation type="submission" date="2018-05" db="EMBL/GenBank/DDBJ databases">
        <authorList>
            <person name="Li X."/>
        </authorList>
    </citation>
    <scope>NUCLEOTIDE SEQUENCE [LARGE SCALE GENOMIC DNA]</scope>
    <source>
        <strain evidence="9">YIM 73061</strain>
    </source>
</reference>
<evidence type="ECO:0000256" key="6">
    <source>
        <dbReference type="SAM" id="Phobius"/>
    </source>
</evidence>
<dbReference type="Proteomes" id="UP000249725">
    <property type="component" value="Unassembled WGS sequence"/>
</dbReference>
<dbReference type="PANTHER" id="PTHR12763">
    <property type="match status" value="1"/>
</dbReference>
<dbReference type="EMBL" id="QFYR01000005">
    <property type="protein sequence ID" value="RAK51022.1"/>
    <property type="molecule type" value="Genomic_DNA"/>
</dbReference>
<dbReference type="PANTHER" id="PTHR12763:SF28">
    <property type="entry name" value="GEO10507P1-RELATED"/>
    <property type="match status" value="1"/>
</dbReference>
<dbReference type="AlphaFoldDB" id="A0A328A8S6"/>
<dbReference type="CDD" id="cd06257">
    <property type="entry name" value="DnaJ"/>
    <property type="match status" value="1"/>
</dbReference>
<dbReference type="SUPFAM" id="SSF46565">
    <property type="entry name" value="Chaperone J-domain"/>
    <property type="match status" value="1"/>
</dbReference>
<evidence type="ECO:0000259" key="7">
    <source>
        <dbReference type="PROSITE" id="PS50076"/>
    </source>
</evidence>
<dbReference type="OrthoDB" id="9811070at2"/>
<name>A0A328A8S6_9CAUL</name>
<dbReference type="GO" id="GO:0016020">
    <property type="term" value="C:membrane"/>
    <property type="evidence" value="ECO:0007669"/>
    <property type="project" value="UniProtKB-SubCell"/>
</dbReference>
<keyword evidence="4 6" id="KW-0472">Membrane</keyword>
<dbReference type="Pfam" id="PF00226">
    <property type="entry name" value="DnaJ"/>
    <property type="match status" value="1"/>
</dbReference>
<comment type="similarity">
    <text evidence="5">Belongs to the TIM14 family.</text>
</comment>
<evidence type="ECO:0000313" key="9">
    <source>
        <dbReference type="Proteomes" id="UP000249725"/>
    </source>
</evidence>
<comment type="subcellular location">
    <subcellularLocation>
        <location evidence="1">Membrane</location>
        <topology evidence="1">Single-pass membrane protein</topology>
    </subcellularLocation>
</comment>
<evidence type="ECO:0000256" key="1">
    <source>
        <dbReference type="ARBA" id="ARBA00004167"/>
    </source>
</evidence>
<dbReference type="RefSeq" id="WP_111516332.1">
    <property type="nucleotide sequence ID" value="NZ_QFYR01000005.1"/>
</dbReference>
<feature type="domain" description="J" evidence="7">
    <location>
        <begin position="91"/>
        <end position="142"/>
    </location>
</feature>
<organism evidence="8 9">
    <name type="scientific">Phenylobacterium deserti</name>
    <dbReference type="NCBI Taxonomy" id="1914756"/>
    <lineage>
        <taxon>Bacteria</taxon>
        <taxon>Pseudomonadati</taxon>
        <taxon>Pseudomonadota</taxon>
        <taxon>Alphaproteobacteria</taxon>
        <taxon>Caulobacterales</taxon>
        <taxon>Caulobacteraceae</taxon>
        <taxon>Phenylobacterium</taxon>
    </lineage>
</organism>
<keyword evidence="3 6" id="KW-1133">Transmembrane helix</keyword>
<accession>A0A328A8S6</accession>
<dbReference type="PROSITE" id="PS50076">
    <property type="entry name" value="DNAJ_2"/>
    <property type="match status" value="1"/>
</dbReference>
<dbReference type="Gene3D" id="1.10.287.110">
    <property type="entry name" value="DnaJ domain"/>
    <property type="match status" value="1"/>
</dbReference>
<evidence type="ECO:0000313" key="8">
    <source>
        <dbReference type="EMBL" id="RAK51022.1"/>
    </source>
</evidence>
<proteinExistence type="inferred from homology"/>
<protein>
    <submittedName>
        <fullName evidence="8">Molecular chaperone DnaJ</fullName>
    </submittedName>
</protein>
<dbReference type="InterPro" id="IPR036869">
    <property type="entry name" value="J_dom_sf"/>
</dbReference>
<evidence type="ECO:0000256" key="3">
    <source>
        <dbReference type="ARBA" id="ARBA00022989"/>
    </source>
</evidence>
<feature type="transmembrane region" description="Helical" evidence="6">
    <location>
        <begin position="35"/>
        <end position="65"/>
    </location>
</feature>
<keyword evidence="9" id="KW-1185">Reference proteome</keyword>
<evidence type="ECO:0000256" key="2">
    <source>
        <dbReference type="ARBA" id="ARBA00022692"/>
    </source>
</evidence>
<evidence type="ECO:0000256" key="4">
    <source>
        <dbReference type="ARBA" id="ARBA00023136"/>
    </source>
</evidence>
<dbReference type="InterPro" id="IPR001623">
    <property type="entry name" value="DnaJ_domain"/>
</dbReference>
<evidence type="ECO:0000256" key="5">
    <source>
        <dbReference type="ARBA" id="ARBA00038105"/>
    </source>
</evidence>
<sequence>MLYLALGAAALWLVLWASGKPILKRREWRLMSASFALAAFAGAAACALRSLWAPALVLLILGLWLAVSARRTSAPAAARPAPRTGRMSADEARSILGVGADASREEIQAAYTRLMRLAHPDKGGTSGLAAQLNAARDRLLGR</sequence>
<comment type="caution">
    <text evidence="8">The sequence shown here is derived from an EMBL/GenBank/DDBJ whole genome shotgun (WGS) entry which is preliminary data.</text>
</comment>